<evidence type="ECO:0000256" key="4">
    <source>
        <dbReference type="ARBA" id="ARBA00023180"/>
    </source>
</evidence>
<dbReference type="GO" id="GO:0016020">
    <property type="term" value="C:membrane"/>
    <property type="evidence" value="ECO:0007669"/>
    <property type="project" value="InterPro"/>
</dbReference>
<evidence type="ECO:0000256" key="9">
    <source>
        <dbReference type="SAM" id="Phobius"/>
    </source>
</evidence>
<reference evidence="12 13" key="3">
    <citation type="journal article" date="2017" name="G3 (Bethesda)">
        <title>Comparative analysis highlights variable genome content of wheat rusts and divergence of the mating loci.</title>
        <authorList>
            <person name="Cuomo C.A."/>
            <person name="Bakkeren G."/>
            <person name="Khalil H.B."/>
            <person name="Panwar V."/>
            <person name="Joly D."/>
            <person name="Linning R."/>
            <person name="Sakthikumar S."/>
            <person name="Song X."/>
            <person name="Adiconis X."/>
            <person name="Fan L."/>
            <person name="Goldberg J.M."/>
            <person name="Levin J.Z."/>
            <person name="Young S."/>
            <person name="Zeng Q."/>
            <person name="Anikster Y."/>
            <person name="Bruce M."/>
            <person name="Wang M."/>
            <person name="Yin C."/>
            <person name="McCallum B."/>
            <person name="Szabo L.J."/>
            <person name="Hulbert S."/>
            <person name="Chen X."/>
            <person name="Fellers J.P."/>
        </authorList>
    </citation>
    <scope>NUCLEOTIDE SEQUENCE</scope>
    <source>
        <strain evidence="12">isolate 1-1 / race 1 (BBBD)</strain>
        <strain evidence="13">Isolate 1-1 / race 1 (BBBD)</strain>
    </source>
</reference>
<dbReference type="OrthoDB" id="8118055at2759"/>
<dbReference type="GO" id="GO:0044322">
    <property type="term" value="C:endoplasmic reticulum quality control compartment"/>
    <property type="evidence" value="ECO:0007669"/>
    <property type="project" value="GOC"/>
</dbReference>
<reference evidence="11" key="1">
    <citation type="submission" date="2009-11" db="EMBL/GenBank/DDBJ databases">
        <authorList>
            <consortium name="The Broad Institute Genome Sequencing Platform"/>
            <person name="Ward D."/>
            <person name="Feldgarden M."/>
            <person name="Earl A."/>
            <person name="Young S.K."/>
            <person name="Zeng Q."/>
            <person name="Koehrsen M."/>
            <person name="Alvarado L."/>
            <person name="Berlin A."/>
            <person name="Bochicchio J."/>
            <person name="Borenstein D."/>
            <person name="Chapman S.B."/>
            <person name="Chen Z."/>
            <person name="Engels R."/>
            <person name="Freedman E."/>
            <person name="Gellesch M."/>
            <person name="Goldberg J."/>
            <person name="Griggs A."/>
            <person name="Gujja S."/>
            <person name="Heilman E."/>
            <person name="Heiman D."/>
            <person name="Hepburn T."/>
            <person name="Howarth C."/>
            <person name="Jen D."/>
            <person name="Larson L."/>
            <person name="Lewis B."/>
            <person name="Mehta T."/>
            <person name="Park D."/>
            <person name="Pearson M."/>
            <person name="Roberts A."/>
            <person name="Saif S."/>
            <person name="Shea T."/>
            <person name="Shenoy N."/>
            <person name="Sisk P."/>
            <person name="Stolte C."/>
            <person name="Sykes S."/>
            <person name="Thomson T."/>
            <person name="Walk T."/>
            <person name="White J."/>
            <person name="Yandava C."/>
            <person name="Izard J."/>
            <person name="Baranova O.V."/>
            <person name="Blanton J.M."/>
            <person name="Tanner A.C."/>
            <person name="Dewhirst F.E."/>
            <person name="Haas B."/>
            <person name="Nusbaum C."/>
            <person name="Birren B."/>
        </authorList>
    </citation>
    <scope>NUCLEOTIDE SEQUENCE [LARGE SCALE GENOMIC DNA]</scope>
    <source>
        <strain evidence="11">1-1 BBBD Race 1</strain>
    </source>
</reference>
<feature type="compositionally biased region" description="Low complexity" evidence="8">
    <location>
        <begin position="677"/>
        <end position="686"/>
    </location>
</feature>
<feature type="region of interest" description="Disordered" evidence="8">
    <location>
        <begin position="919"/>
        <end position="942"/>
    </location>
</feature>
<evidence type="ECO:0000256" key="3">
    <source>
        <dbReference type="ARBA" id="ARBA00022824"/>
    </source>
</evidence>
<feature type="binding site" evidence="6">
    <location>
        <position position="531"/>
    </location>
    <ligand>
        <name>Ca(2+)</name>
        <dbReference type="ChEBI" id="CHEBI:29108"/>
    </ligand>
</feature>
<feature type="transmembrane region" description="Helical" evidence="9">
    <location>
        <begin position="57"/>
        <end position="77"/>
    </location>
</feature>
<dbReference type="Gene3D" id="3.50.30.30">
    <property type="match status" value="1"/>
</dbReference>
<organism evidence="11">
    <name type="scientific">Puccinia triticina (isolate 1-1 / race 1 (BBBD))</name>
    <name type="common">Brown leaf rust fungus</name>
    <dbReference type="NCBI Taxonomy" id="630390"/>
    <lineage>
        <taxon>Eukaryota</taxon>
        <taxon>Fungi</taxon>
        <taxon>Dikarya</taxon>
        <taxon>Basidiomycota</taxon>
        <taxon>Pucciniomycotina</taxon>
        <taxon>Pucciniomycetes</taxon>
        <taxon>Pucciniales</taxon>
        <taxon>Pucciniaceae</taxon>
        <taxon>Puccinia</taxon>
    </lineage>
</organism>
<evidence type="ECO:0000256" key="7">
    <source>
        <dbReference type="RuleBase" id="RU361193"/>
    </source>
</evidence>
<dbReference type="Pfam" id="PF02225">
    <property type="entry name" value="PA"/>
    <property type="match status" value="1"/>
</dbReference>
<dbReference type="EC" id="3.2.1.-" evidence="7"/>
<comment type="similarity">
    <text evidence="2 7">Belongs to the glycosyl hydrolase 47 family.</text>
</comment>
<evidence type="ECO:0000259" key="10">
    <source>
        <dbReference type="Pfam" id="PF02225"/>
    </source>
</evidence>
<gene>
    <name evidence="11" type="ORF">PTTG_28970</name>
</gene>
<dbReference type="EMBL" id="ADAS02000163">
    <property type="protein sequence ID" value="OAV88623.1"/>
    <property type="molecule type" value="Genomic_DNA"/>
</dbReference>
<dbReference type="InterPro" id="IPR003137">
    <property type="entry name" value="PA_domain"/>
</dbReference>
<dbReference type="SUPFAM" id="SSF52025">
    <property type="entry name" value="PA domain"/>
    <property type="match status" value="1"/>
</dbReference>
<feature type="active site" evidence="5">
    <location>
        <position position="331"/>
    </location>
</feature>
<feature type="active site" evidence="5">
    <location>
        <position position="445"/>
    </location>
</feature>
<evidence type="ECO:0000256" key="6">
    <source>
        <dbReference type="PIRSR" id="PIRSR601382-2"/>
    </source>
</evidence>
<evidence type="ECO:0000313" key="11">
    <source>
        <dbReference type="EMBL" id="OAV88623.1"/>
    </source>
</evidence>
<accession>A0A180G9N9</accession>
<feature type="region of interest" description="Disordered" evidence="8">
    <location>
        <begin position="14"/>
        <end position="53"/>
    </location>
</feature>
<proteinExistence type="inferred from homology"/>
<keyword evidence="7" id="KW-0326">Glycosidase</keyword>
<dbReference type="GO" id="GO:0005509">
    <property type="term" value="F:calcium ion binding"/>
    <property type="evidence" value="ECO:0007669"/>
    <property type="project" value="InterPro"/>
</dbReference>
<dbReference type="Proteomes" id="UP000005240">
    <property type="component" value="Unassembled WGS sequence"/>
</dbReference>
<reference evidence="12" key="4">
    <citation type="submission" date="2025-05" db="UniProtKB">
        <authorList>
            <consortium name="EnsemblFungi"/>
        </authorList>
    </citation>
    <scope>IDENTIFICATION</scope>
    <source>
        <strain evidence="12">isolate 1-1 / race 1 (BBBD)</strain>
    </source>
</reference>
<keyword evidence="9" id="KW-0472">Membrane</keyword>
<dbReference type="InterPro" id="IPR036026">
    <property type="entry name" value="Seven-hairpin_glycosidases"/>
</dbReference>
<dbReference type="AlphaFoldDB" id="A0A180G9N9"/>
<feature type="domain" description="PA" evidence="10">
    <location>
        <begin position="840"/>
        <end position="904"/>
    </location>
</feature>
<dbReference type="InterPro" id="IPR012341">
    <property type="entry name" value="6hp_glycosidase-like_sf"/>
</dbReference>
<dbReference type="STRING" id="630390.A0A180G9N9"/>
<evidence type="ECO:0000256" key="2">
    <source>
        <dbReference type="ARBA" id="ARBA00007658"/>
    </source>
</evidence>
<sequence>MSVLVGRREGWAPPFEISTTNQTSQQRATAGRRRMTTAPPGHTQTRNTRHRTRRRKALPLMPPISCGLLAVLLLLLVRHAEARMSAGRKLELRDLVKKTWYHGFDHYMKHAYPDDELRPLSCTGMGYDHENPNNHETNDVLGDFSMTLIDVLDTFVALGDRANFRLAVIRIVEQMASFDLDSKVQVFETTIRVLGGLLSGHLFAKDPDNLWGFRIDGYDDQLLVLAKDLADRLVPAFQASPTGIPYARINLRHGVLQGEGTETCTAGAGSLLLEFATLSRLLGDPVYENVAKKAFYALWDRRSAINLFGNTIDIQTGYWAYGVSSIGAGIDSFYEYILKSHVLLQDDSFLEMWNQAYKAVMTYMRSPDGFWYRGVNMQTGAVATTTIDSLSAFWPGLQVLAGDIEAAIQSHMTYANLWARYSGIPEVFDVHKKQATSLGYPLRPEFVESNYFLYRATKDEYYLDVAERVITDLVNRTWVDCGLASIANLLTGKLEDRQHSFMLSETLKYLYLTFDEDNPINHADQPFVFTTEGHILYIPDAQDMPENLGRRTGWEERESLESDRVAWTAPPRNRTRRASVAQTCSVFAPSLQSAKHSNPLMLSITGRSDFDYARMITGSLDAPINSTHAVDRLDERWASCGMCEVPVADDHLIELIFSHSAEDIERNPGPDKVEFFGPSSASSAPGTGPPEPKRNMVPLDSHASFESSPSSPAFVLVKNLTGLTFSLRKRFDQDSYEIVKVGAYELSPKTQVVLSDPYAIKVLQPQNESEQVSQRDRDHLTGIRVYYEGSVISQEPSQDMVSMSRAVMMATFGPDVRKNGSTDLSLGNLPLEVVGLNPPNEYGCMPIPAPGFAPTRERPEDVRGKVLLVKRGECTFADKVEAAVAAGARAIIVANEDDTLLIPTSDRIQSRDAKENLVLTHSAPPPSSSEAPAPTEQLSTPVDVHHHHEKLKSIPLLFSTLETGRSIGTMLANRQPLLPGSLRNRKLLIEIVDNPLDLLTHPETTSATSTHHQPIDDPSKYIVINGYKLSNLILKK</sequence>
<keyword evidence="3" id="KW-0256">Endoplasmic reticulum</keyword>
<dbReference type="PRINTS" id="PR00747">
    <property type="entry name" value="GLYHDRLASE47"/>
</dbReference>
<dbReference type="VEuPathDB" id="FungiDB:PTTG_28970"/>
<feature type="active site" description="Proton donor" evidence="5">
    <location>
        <position position="426"/>
    </location>
</feature>
<comment type="subcellular location">
    <subcellularLocation>
        <location evidence="1">Endoplasmic reticulum</location>
    </subcellularLocation>
</comment>
<evidence type="ECO:0000256" key="8">
    <source>
        <dbReference type="SAM" id="MobiDB-lite"/>
    </source>
</evidence>
<dbReference type="SUPFAM" id="SSF48225">
    <property type="entry name" value="Seven-hairpin glycosidases"/>
    <property type="match status" value="1"/>
</dbReference>
<feature type="compositionally biased region" description="Basic and acidic residues" evidence="8">
    <location>
        <begin position="664"/>
        <end position="674"/>
    </location>
</feature>
<evidence type="ECO:0000313" key="13">
    <source>
        <dbReference type="Proteomes" id="UP000005240"/>
    </source>
</evidence>
<keyword evidence="13" id="KW-1185">Reference proteome</keyword>
<reference evidence="11" key="2">
    <citation type="submission" date="2016-05" db="EMBL/GenBank/DDBJ databases">
        <title>Comparative analysis highlights variable genome content of wheat rusts and divergence of the mating loci.</title>
        <authorList>
            <person name="Cuomo C.A."/>
            <person name="Bakkeren G."/>
            <person name="Szabo L."/>
            <person name="Khalil H."/>
            <person name="Joly D."/>
            <person name="Goldberg J."/>
            <person name="Young S."/>
            <person name="Zeng Q."/>
            <person name="Fellers J."/>
        </authorList>
    </citation>
    <scope>NUCLEOTIDE SEQUENCE [LARGE SCALE GENOMIC DNA]</scope>
    <source>
        <strain evidence="11">1-1 BBBD Race 1</strain>
    </source>
</reference>
<keyword evidence="7" id="KW-0378">Hydrolase</keyword>
<dbReference type="GO" id="GO:1904380">
    <property type="term" value="P:endoplasmic reticulum mannose trimming"/>
    <property type="evidence" value="ECO:0007669"/>
    <property type="project" value="InterPro"/>
</dbReference>
<keyword evidence="9" id="KW-1133">Transmembrane helix</keyword>
<evidence type="ECO:0000313" key="12">
    <source>
        <dbReference type="EnsemblFungi" id="PTTG_28970-t43_1-p1"/>
    </source>
</evidence>
<feature type="active site" description="Proton donor" evidence="5">
    <location>
        <position position="188"/>
    </location>
</feature>
<keyword evidence="6" id="KW-0106">Calcium</keyword>
<dbReference type="InterPro" id="IPR001382">
    <property type="entry name" value="Glyco_hydro_47"/>
</dbReference>
<dbReference type="GO" id="GO:0036503">
    <property type="term" value="P:ERAD pathway"/>
    <property type="evidence" value="ECO:0007669"/>
    <property type="project" value="UniProtKB-ARBA"/>
</dbReference>
<feature type="compositionally biased region" description="Polar residues" evidence="8">
    <location>
        <begin position="17"/>
        <end position="26"/>
    </location>
</feature>
<evidence type="ECO:0000256" key="5">
    <source>
        <dbReference type="PIRSR" id="PIRSR601382-1"/>
    </source>
</evidence>
<dbReference type="GO" id="GO:0005975">
    <property type="term" value="P:carbohydrate metabolic process"/>
    <property type="evidence" value="ECO:0007669"/>
    <property type="project" value="InterPro"/>
</dbReference>
<dbReference type="Pfam" id="PF01532">
    <property type="entry name" value="Glyco_hydro_47"/>
    <property type="match status" value="1"/>
</dbReference>
<dbReference type="GO" id="GO:0004571">
    <property type="term" value="F:mannosyl-oligosaccharide 1,2-alpha-mannosidase activity"/>
    <property type="evidence" value="ECO:0007669"/>
    <property type="project" value="InterPro"/>
</dbReference>
<dbReference type="InterPro" id="IPR044674">
    <property type="entry name" value="EDEM1/2/3"/>
</dbReference>
<evidence type="ECO:0000256" key="1">
    <source>
        <dbReference type="ARBA" id="ARBA00004240"/>
    </source>
</evidence>
<keyword evidence="6" id="KW-0479">Metal-binding</keyword>
<dbReference type="InterPro" id="IPR046450">
    <property type="entry name" value="PA_dom_sf"/>
</dbReference>
<dbReference type="Gene3D" id="1.50.10.10">
    <property type="match status" value="1"/>
</dbReference>
<dbReference type="PANTHER" id="PTHR45679">
    <property type="entry name" value="ER DEGRADATION-ENHANCING ALPHA-MANNOSIDASE-LIKE PROTEIN 2"/>
    <property type="match status" value="1"/>
</dbReference>
<protein>
    <recommendedName>
        <fullName evidence="7">alpha-1,2-Mannosidase</fullName>
        <ecNumber evidence="7">3.2.1.-</ecNumber>
    </recommendedName>
</protein>
<dbReference type="EnsemblFungi" id="PTTG_28970-t43_1">
    <property type="protein sequence ID" value="PTTG_28970-t43_1-p1"/>
    <property type="gene ID" value="PTTG_28970"/>
</dbReference>
<keyword evidence="4" id="KW-0325">Glycoprotein</keyword>
<feature type="region of interest" description="Disordered" evidence="8">
    <location>
        <begin position="664"/>
        <end position="709"/>
    </location>
</feature>
<keyword evidence="9" id="KW-0812">Transmembrane</keyword>
<comment type="cofactor">
    <cofactor evidence="6">
        <name>Ca(2+)</name>
        <dbReference type="ChEBI" id="CHEBI:29108"/>
    </cofactor>
</comment>
<name>A0A180G9N9_PUCT1</name>
<dbReference type="PANTHER" id="PTHR45679:SF5">
    <property type="entry name" value="ER DEGRADATION-ENHANCING ALPHA-MANNOSIDASE-LIKE PROTEIN 1"/>
    <property type="match status" value="1"/>
</dbReference>